<dbReference type="EMBL" id="JAHESD010000009">
    <property type="protein sequence ID" value="MBT1702845.1"/>
    <property type="molecule type" value="Genomic_DNA"/>
</dbReference>
<organism evidence="1 2">
    <name type="scientific">Chryseosolibacter indicus</name>
    <dbReference type="NCBI Taxonomy" id="2782351"/>
    <lineage>
        <taxon>Bacteria</taxon>
        <taxon>Pseudomonadati</taxon>
        <taxon>Bacteroidota</taxon>
        <taxon>Cytophagia</taxon>
        <taxon>Cytophagales</taxon>
        <taxon>Chryseotaleaceae</taxon>
        <taxon>Chryseosolibacter</taxon>
    </lineage>
</organism>
<dbReference type="RefSeq" id="WP_254152815.1">
    <property type="nucleotide sequence ID" value="NZ_JAHESD010000009.1"/>
</dbReference>
<accession>A0ABS5VPS0</accession>
<evidence type="ECO:0000313" key="1">
    <source>
        <dbReference type="EMBL" id="MBT1702845.1"/>
    </source>
</evidence>
<reference evidence="1 2" key="1">
    <citation type="submission" date="2021-05" db="EMBL/GenBank/DDBJ databases">
        <title>A Polyphasic approach of four new species of the genus Ohtaekwangia: Ohtaekwangia histidinii sp. nov., Ohtaekwangia cretensis sp. nov., Ohtaekwangia indiensis sp. nov., Ohtaekwangia reichenbachii sp. nov. from diverse environment.</title>
        <authorList>
            <person name="Octaviana S."/>
        </authorList>
    </citation>
    <scope>NUCLEOTIDE SEQUENCE [LARGE SCALE GENOMIC DNA]</scope>
    <source>
        <strain evidence="1 2">PWU20</strain>
    </source>
</reference>
<comment type="caution">
    <text evidence="1">The sequence shown here is derived from an EMBL/GenBank/DDBJ whole genome shotgun (WGS) entry which is preliminary data.</text>
</comment>
<proteinExistence type="predicted"/>
<evidence type="ECO:0000313" key="2">
    <source>
        <dbReference type="Proteomes" id="UP000772618"/>
    </source>
</evidence>
<keyword evidence="2" id="KW-1185">Reference proteome</keyword>
<sequence>MPKQSSLIRLEGKMDGISFYKRKGSFYAKRATGPSKERILTDPKFKRTRENLTEFQALGQASRVFKRALRPVSNFTDGDMRNRMMKVFRRINKLSEGPRGQRPVHFSQNRNVLKGLQLHPTNVFEDVCEARITVTHKADRTGCTVTIPSLQTGEMIKAPVNATHFRIAQLITAIPDIVYDTTSDKYKPSDVFFENLSEIKFSEYFTVSTTEPVTITLETLFVNVPPLPEHVSVLQGVGIIFYELVGDIQYPLNDGLAMSIADVF</sequence>
<gene>
    <name evidence="1" type="ORF">KK060_06120</name>
</gene>
<protein>
    <submittedName>
        <fullName evidence="1">Uncharacterized protein</fullName>
    </submittedName>
</protein>
<dbReference type="Proteomes" id="UP000772618">
    <property type="component" value="Unassembled WGS sequence"/>
</dbReference>
<name>A0ABS5VPS0_9BACT</name>